<sequence length="281" mass="30124">MAEQPAAEGRSLYQRVQEGIEVARGKVEELRDNLRDFDAKQQASSVAETASAYFVGSIDKAQTALADLSTTTRQWAERKTEVPVGALTGAFARVSQALNDVTDQARRYDEKYQLSSTVSAAIADPQQQASVALAAAASCAVNAANAATAQLQGVSDGLKVRIMTAAETGLQRSIPTVEKATLAHDLVVQRVQEFNDAYGVATRLQELDERYAVTQYCTGALGRAQGQAQGLDQRVTGGKLGPAVVSAYEMGLMLVGFVMTKYEEVKKKEDEARVEAPQETA</sequence>
<organism evidence="2">
    <name type="scientific">Eutreptiella gymnastica</name>
    <dbReference type="NCBI Taxonomy" id="73025"/>
    <lineage>
        <taxon>Eukaryota</taxon>
        <taxon>Discoba</taxon>
        <taxon>Euglenozoa</taxon>
        <taxon>Euglenida</taxon>
        <taxon>Spirocuta</taxon>
        <taxon>Euglenophyceae</taxon>
        <taxon>Eutreptiales</taxon>
        <taxon>Eutreptiaceae</taxon>
        <taxon>Eutreptiella</taxon>
    </lineage>
</organism>
<protein>
    <submittedName>
        <fullName evidence="2">Uncharacterized protein</fullName>
    </submittedName>
</protein>
<name>A0A7S4LFR4_9EUGL</name>
<gene>
    <name evidence="2" type="ORF">EGYM00163_LOCUS37798</name>
</gene>
<evidence type="ECO:0000313" key="2">
    <source>
        <dbReference type="EMBL" id="CAE0826541.1"/>
    </source>
</evidence>
<dbReference type="EMBL" id="HBJA01109557">
    <property type="protein sequence ID" value="CAE0826541.1"/>
    <property type="molecule type" value="Transcribed_RNA"/>
</dbReference>
<dbReference type="AlphaFoldDB" id="A0A7S4LFR4"/>
<feature type="coiled-coil region" evidence="1">
    <location>
        <begin position="13"/>
        <end position="40"/>
    </location>
</feature>
<accession>A0A7S4LFR4</accession>
<reference evidence="2" key="1">
    <citation type="submission" date="2021-01" db="EMBL/GenBank/DDBJ databases">
        <authorList>
            <person name="Corre E."/>
            <person name="Pelletier E."/>
            <person name="Niang G."/>
            <person name="Scheremetjew M."/>
            <person name="Finn R."/>
            <person name="Kale V."/>
            <person name="Holt S."/>
            <person name="Cochrane G."/>
            <person name="Meng A."/>
            <person name="Brown T."/>
            <person name="Cohen L."/>
        </authorList>
    </citation>
    <scope>NUCLEOTIDE SEQUENCE</scope>
    <source>
        <strain evidence="2">CCMP1594</strain>
    </source>
</reference>
<evidence type="ECO:0000256" key="1">
    <source>
        <dbReference type="SAM" id="Coils"/>
    </source>
</evidence>
<proteinExistence type="predicted"/>
<keyword evidence="1" id="KW-0175">Coiled coil</keyword>